<reference evidence="15 16" key="1">
    <citation type="submission" date="2016-10" db="EMBL/GenBank/DDBJ databases">
        <title>Draft genome sequences of four alkaliphilic bacteria belonging to the Anaerobacillus genus.</title>
        <authorList>
            <person name="Bassil N.M."/>
            <person name="Lloyd J.R."/>
        </authorList>
    </citation>
    <scope>NUCLEOTIDE SEQUENCE [LARGE SCALE GENOMIC DNA]</scope>
    <source>
        <strain evidence="15 16">DSM 22531</strain>
    </source>
</reference>
<keyword evidence="16" id="KW-1185">Reference proteome</keyword>
<dbReference type="NCBIfam" id="TIGR01998">
    <property type="entry name" value="PTS-II-BC-nag"/>
    <property type="match status" value="1"/>
</dbReference>
<keyword evidence="4 15" id="KW-0762">Sugar transport</keyword>
<comment type="subcellular location">
    <subcellularLocation>
        <location evidence="1">Cell membrane</location>
        <topology evidence="1">Multi-pass membrane protein</topology>
    </subcellularLocation>
</comment>
<evidence type="ECO:0000256" key="6">
    <source>
        <dbReference type="ARBA" id="ARBA00022683"/>
    </source>
</evidence>
<dbReference type="InterPro" id="IPR050429">
    <property type="entry name" value="PTS_Glucose_EIICBA"/>
</dbReference>
<evidence type="ECO:0000256" key="2">
    <source>
        <dbReference type="ARBA" id="ARBA00022448"/>
    </source>
</evidence>
<evidence type="ECO:0000256" key="12">
    <source>
        <dbReference type="SAM" id="Phobius"/>
    </source>
</evidence>
<dbReference type="Gene3D" id="3.30.1360.60">
    <property type="entry name" value="Glucose permease domain IIB"/>
    <property type="match status" value="1"/>
</dbReference>
<dbReference type="Proteomes" id="UP000180057">
    <property type="component" value="Unassembled WGS sequence"/>
</dbReference>
<dbReference type="GO" id="GO:0008982">
    <property type="term" value="F:protein-N(PI)-phosphohistidine-sugar phosphotransferase activity"/>
    <property type="evidence" value="ECO:0007669"/>
    <property type="project" value="InterPro"/>
</dbReference>
<evidence type="ECO:0000259" key="14">
    <source>
        <dbReference type="PROSITE" id="PS51103"/>
    </source>
</evidence>
<proteinExistence type="predicted"/>
<feature type="transmembrane region" description="Helical" evidence="12">
    <location>
        <begin position="275"/>
        <end position="300"/>
    </location>
</feature>
<dbReference type="GO" id="GO:0015572">
    <property type="term" value="F:N-acetylglucosamine transmembrane transporter activity"/>
    <property type="evidence" value="ECO:0007669"/>
    <property type="project" value="InterPro"/>
</dbReference>
<dbReference type="GO" id="GO:0005886">
    <property type="term" value="C:plasma membrane"/>
    <property type="evidence" value="ECO:0007669"/>
    <property type="project" value="UniProtKB-SubCell"/>
</dbReference>
<dbReference type="SUPFAM" id="SSF55604">
    <property type="entry name" value="Glucose permease domain IIB"/>
    <property type="match status" value="1"/>
</dbReference>
<feature type="transmembrane region" description="Helical" evidence="12">
    <location>
        <begin position="329"/>
        <end position="349"/>
    </location>
</feature>
<evidence type="ECO:0000313" key="15">
    <source>
        <dbReference type="EMBL" id="OIJ22389.1"/>
    </source>
</evidence>
<protein>
    <submittedName>
        <fullName evidence="15">PTS sugar transporter</fullName>
    </submittedName>
</protein>
<evidence type="ECO:0000256" key="7">
    <source>
        <dbReference type="ARBA" id="ARBA00022692"/>
    </source>
</evidence>
<dbReference type="GO" id="GO:0015764">
    <property type="term" value="P:N-acetylglucosamine transport"/>
    <property type="evidence" value="ECO:0007669"/>
    <property type="project" value="TreeGrafter"/>
</dbReference>
<dbReference type="FunFam" id="3.30.1360.60:FF:000001">
    <property type="entry name" value="PTS system glucose-specific IIBC component PtsG"/>
    <property type="match status" value="1"/>
</dbReference>
<keyword evidence="9 12" id="KW-1133">Transmembrane helix</keyword>
<feature type="transmembrane region" description="Helical" evidence="12">
    <location>
        <begin position="130"/>
        <end position="151"/>
    </location>
</feature>
<feature type="transmembrane region" description="Helical" evidence="12">
    <location>
        <begin position="92"/>
        <end position="110"/>
    </location>
</feature>
<feature type="transmembrane region" description="Helical" evidence="12">
    <location>
        <begin position="307"/>
        <end position="323"/>
    </location>
</feature>
<feature type="active site" description="Phosphocysteine intermediate; for EIIB activity" evidence="11">
    <location>
        <position position="402"/>
    </location>
</feature>
<dbReference type="PROSITE" id="PS51103">
    <property type="entry name" value="PTS_EIIC_TYPE_1"/>
    <property type="match status" value="1"/>
</dbReference>
<keyword evidence="3" id="KW-1003">Cell membrane</keyword>
<evidence type="ECO:0000256" key="10">
    <source>
        <dbReference type="ARBA" id="ARBA00023136"/>
    </source>
</evidence>
<dbReference type="PROSITE" id="PS51098">
    <property type="entry name" value="PTS_EIIB_TYPE_1"/>
    <property type="match status" value="1"/>
</dbReference>
<feature type="transmembrane region" description="Helical" evidence="12">
    <location>
        <begin position="38"/>
        <end position="62"/>
    </location>
</feature>
<dbReference type="InterPro" id="IPR036878">
    <property type="entry name" value="Glu_permease_IIB"/>
</dbReference>
<feature type="domain" description="PTS EIIC type-1" evidence="14">
    <location>
        <begin position="1"/>
        <end position="361"/>
    </location>
</feature>
<dbReference type="GO" id="GO:0019866">
    <property type="term" value="C:organelle inner membrane"/>
    <property type="evidence" value="ECO:0007669"/>
    <property type="project" value="InterPro"/>
</dbReference>
<evidence type="ECO:0000256" key="4">
    <source>
        <dbReference type="ARBA" id="ARBA00022597"/>
    </source>
</evidence>
<sequence length="463" mass="49865">MLNFFQIIGKALMLPIAVLPAVALLLRLGQPDLLDIPFVASAGSAIFANLALIFAIGVAVGFSKDNNGAAGLAGAIGYLVLTEGTKAIDESINMAILGGILSGVIAGGLYNRFHTIKLPEWLGFFSGRRFVPIITAATMIVLAGLLSVLWPPIQAGINALGEWIINAGVLGVGVFGFLNRILIPIGLHHVLNSLVWFVFGEFNGVTGDLNRFFAGDPSAGIFMAGFFPVMMFGLPAAALAMILTAKKSQRKIVAGLLISIAFTSFLTGVTEPIEFTFMFLSPILFVIHALLTASSMAFAYLLDIHHGFGFSAGAIDFFLNLGIAQRPWLLLGIGIGYGVIYFIIFYFAILKFNLKTPGREDDEDISNHDHQQVIPGDKYHQMAFYFLEDLGGKENIATLDHCATRLRLKINDLSKVNEAKLKKHGAKGTMKLGNTSLQVIVGTDVEFVANAMQDLMNNKHSAS</sequence>
<dbReference type="STRING" id="472963.BKP45_07065"/>
<keyword evidence="8" id="KW-0418">Kinase</keyword>
<dbReference type="PANTHER" id="PTHR30009">
    <property type="entry name" value="CYTOCHROME C-TYPE SYNTHESIS PROTEIN AND PTS TRANSMEMBRANE COMPONENT"/>
    <property type="match status" value="1"/>
</dbReference>
<dbReference type="PROSITE" id="PS01035">
    <property type="entry name" value="PTS_EIIB_TYPE_1_CYS"/>
    <property type="match status" value="1"/>
</dbReference>
<dbReference type="InterPro" id="IPR003352">
    <property type="entry name" value="PTS_EIIC"/>
</dbReference>
<feature type="transmembrane region" description="Helical" evidence="12">
    <location>
        <begin position="6"/>
        <end position="26"/>
    </location>
</feature>
<evidence type="ECO:0000256" key="8">
    <source>
        <dbReference type="ARBA" id="ARBA00022777"/>
    </source>
</evidence>
<dbReference type="RefSeq" id="WP_071388944.1">
    <property type="nucleotide sequence ID" value="NZ_MLQS01000001.1"/>
</dbReference>
<evidence type="ECO:0000256" key="11">
    <source>
        <dbReference type="PROSITE-ProRule" id="PRU00421"/>
    </source>
</evidence>
<organism evidence="15 16">
    <name type="scientific">Anaerobacillus alkalidiazotrophicus</name>
    <dbReference type="NCBI Taxonomy" id="472963"/>
    <lineage>
        <taxon>Bacteria</taxon>
        <taxon>Bacillati</taxon>
        <taxon>Bacillota</taxon>
        <taxon>Bacilli</taxon>
        <taxon>Bacillales</taxon>
        <taxon>Bacillaceae</taxon>
        <taxon>Anaerobacillus</taxon>
    </lineage>
</organism>
<dbReference type="InterPro" id="IPR013013">
    <property type="entry name" value="PTS_EIIC_1"/>
</dbReference>
<comment type="caution">
    <text evidence="15">The sequence shown here is derived from an EMBL/GenBank/DDBJ whole genome shotgun (WGS) entry which is preliminary data.</text>
</comment>
<feature type="transmembrane region" description="Helical" evidence="12">
    <location>
        <begin position="219"/>
        <end position="245"/>
    </location>
</feature>
<dbReference type="GO" id="GO:0016301">
    <property type="term" value="F:kinase activity"/>
    <property type="evidence" value="ECO:0007669"/>
    <property type="project" value="UniProtKB-KW"/>
</dbReference>
<accession>A0A1S2MCJ5</accession>
<dbReference type="PANTHER" id="PTHR30009:SF4">
    <property type="entry name" value="PTS SYSTEM N-ACETYLGLUCOSAMINE-SPECIFIC EIICBA COMPONENT"/>
    <property type="match status" value="1"/>
</dbReference>
<keyword evidence="10 12" id="KW-0472">Membrane</keyword>
<dbReference type="Pfam" id="PF02378">
    <property type="entry name" value="PTS_EIIC"/>
    <property type="match status" value="1"/>
</dbReference>
<dbReference type="InterPro" id="IPR010974">
    <property type="entry name" value="PTS_IIBC_nag"/>
</dbReference>
<dbReference type="NCBIfam" id="TIGR00826">
    <property type="entry name" value="EIIB_glc"/>
    <property type="match status" value="1"/>
</dbReference>
<evidence type="ECO:0000256" key="1">
    <source>
        <dbReference type="ARBA" id="ARBA00004651"/>
    </source>
</evidence>
<evidence type="ECO:0000313" key="16">
    <source>
        <dbReference type="Proteomes" id="UP000180057"/>
    </source>
</evidence>
<dbReference type="CDD" id="cd00212">
    <property type="entry name" value="PTS_IIB_glc"/>
    <property type="match status" value="1"/>
</dbReference>
<dbReference type="OrthoDB" id="9764327at2"/>
<evidence type="ECO:0000256" key="3">
    <source>
        <dbReference type="ARBA" id="ARBA00022475"/>
    </source>
</evidence>
<keyword evidence="6" id="KW-0598">Phosphotransferase system</keyword>
<evidence type="ECO:0000259" key="13">
    <source>
        <dbReference type="PROSITE" id="PS51098"/>
    </source>
</evidence>
<dbReference type="GO" id="GO:0090563">
    <property type="term" value="F:protein-phosphocysteine-sugar phosphotransferase activity"/>
    <property type="evidence" value="ECO:0007669"/>
    <property type="project" value="TreeGrafter"/>
</dbReference>
<feature type="domain" description="PTS EIIB type-1" evidence="13">
    <location>
        <begin position="380"/>
        <end position="462"/>
    </location>
</feature>
<dbReference type="InterPro" id="IPR001996">
    <property type="entry name" value="PTS_IIB_1"/>
</dbReference>
<keyword evidence="7 12" id="KW-0812">Transmembrane</keyword>
<keyword evidence="5" id="KW-0808">Transferase</keyword>
<name>A0A1S2MCJ5_9BACI</name>
<dbReference type="Pfam" id="PF00367">
    <property type="entry name" value="PTS_EIIB"/>
    <property type="match status" value="1"/>
</dbReference>
<evidence type="ECO:0000256" key="9">
    <source>
        <dbReference type="ARBA" id="ARBA00022989"/>
    </source>
</evidence>
<dbReference type="InterPro" id="IPR018113">
    <property type="entry name" value="PTrfase_EIIB_Cys"/>
</dbReference>
<dbReference type="GO" id="GO:0009401">
    <property type="term" value="P:phosphoenolpyruvate-dependent sugar phosphotransferase system"/>
    <property type="evidence" value="ECO:0007669"/>
    <property type="project" value="UniProtKB-KW"/>
</dbReference>
<evidence type="ECO:0000256" key="5">
    <source>
        <dbReference type="ARBA" id="ARBA00022679"/>
    </source>
</evidence>
<feature type="transmembrane region" description="Helical" evidence="12">
    <location>
        <begin position="252"/>
        <end position="269"/>
    </location>
</feature>
<dbReference type="EMBL" id="MLQS01000001">
    <property type="protein sequence ID" value="OIJ22389.1"/>
    <property type="molecule type" value="Genomic_DNA"/>
</dbReference>
<feature type="transmembrane region" description="Helical" evidence="12">
    <location>
        <begin position="163"/>
        <end position="187"/>
    </location>
</feature>
<dbReference type="AlphaFoldDB" id="A0A1S2MCJ5"/>
<keyword evidence="2" id="KW-0813">Transport</keyword>
<gene>
    <name evidence="15" type="ORF">BKP45_07065</name>
</gene>